<comment type="cofactor">
    <cofactor evidence="11">
        <name>S-adenosyl-L-methionine</name>
        <dbReference type="ChEBI" id="CHEBI:59789"/>
    </cofactor>
    <text evidence="11">Binds 1 S-adenosyl-L-methionine per subunit.</text>
</comment>
<dbReference type="SFLD" id="SFLDS00029">
    <property type="entry name" value="Radical_SAM"/>
    <property type="match status" value="1"/>
</dbReference>
<dbReference type="GO" id="GO:0008616">
    <property type="term" value="P:tRNA queuosine(34) biosynthetic process"/>
    <property type="evidence" value="ECO:0007669"/>
    <property type="project" value="UniProtKB-UniRule"/>
</dbReference>
<protein>
    <recommendedName>
        <fullName evidence="11">7-carboxy-7-deazaguanine synthase</fullName>
        <shortName evidence="11">CDG synthase</shortName>
        <ecNumber evidence="11">4.3.99.3</ecNumber>
    </recommendedName>
    <alternativeName>
        <fullName evidence="11">Queuosine biosynthesis protein QueE</fullName>
    </alternativeName>
</protein>
<evidence type="ECO:0000313" key="13">
    <source>
        <dbReference type="EMBL" id="MBC8543477.1"/>
    </source>
</evidence>
<evidence type="ECO:0000256" key="9">
    <source>
        <dbReference type="ARBA" id="ARBA00023239"/>
    </source>
</evidence>
<dbReference type="HAMAP" id="MF_00917">
    <property type="entry name" value="QueE"/>
    <property type="match status" value="1"/>
</dbReference>
<evidence type="ECO:0000313" key="14">
    <source>
        <dbReference type="Proteomes" id="UP000657006"/>
    </source>
</evidence>
<evidence type="ECO:0000256" key="5">
    <source>
        <dbReference type="ARBA" id="ARBA00022723"/>
    </source>
</evidence>
<gene>
    <name evidence="11 13" type="primary">queE</name>
    <name evidence="13" type="ORF">H8730_07960</name>
</gene>
<feature type="binding site" evidence="11">
    <location>
        <position position="238"/>
    </location>
    <ligand>
        <name>S-adenosyl-L-methionine</name>
        <dbReference type="ChEBI" id="CHEBI:59789"/>
    </ligand>
</feature>
<dbReference type="NCBIfam" id="TIGR03367">
    <property type="entry name" value="queuosine_QueD"/>
    <property type="match status" value="1"/>
</dbReference>
<keyword evidence="9 11" id="KW-0456">Lyase</keyword>
<keyword evidence="5 11" id="KW-0479">Metal-binding</keyword>
<comment type="function">
    <text evidence="11">Catalyzes the complex heterocyclic radical-mediated conversion of 6-carboxy-5,6,7,8-tetrahydropterin (CPH4) to 7-carboxy-7-deazaguanine (CDG), a step common to the biosynthetic pathways of all 7-deazapurine-containing compounds.</text>
</comment>
<feature type="binding site" evidence="11">
    <location>
        <position position="199"/>
    </location>
    <ligand>
        <name>Mg(2+)</name>
        <dbReference type="ChEBI" id="CHEBI:18420"/>
    </ligand>
</feature>
<organism evidence="13 14">
    <name type="scientific">Bianquea renquensis</name>
    <dbReference type="NCBI Taxonomy" id="2763661"/>
    <lineage>
        <taxon>Bacteria</taxon>
        <taxon>Bacillati</taxon>
        <taxon>Bacillota</taxon>
        <taxon>Clostridia</taxon>
        <taxon>Eubacteriales</taxon>
        <taxon>Bianqueaceae</taxon>
        <taxon>Bianquea</taxon>
    </lineage>
</organism>
<dbReference type="GO" id="GO:0000287">
    <property type="term" value="F:magnesium ion binding"/>
    <property type="evidence" value="ECO:0007669"/>
    <property type="project" value="UniProtKB-UniRule"/>
</dbReference>
<dbReference type="InterPro" id="IPR017742">
    <property type="entry name" value="Deazaguanine_synth"/>
</dbReference>
<evidence type="ECO:0000259" key="12">
    <source>
        <dbReference type="PROSITE" id="PS51918"/>
    </source>
</evidence>
<feature type="binding site" evidence="11">
    <location>
        <position position="186"/>
    </location>
    <ligand>
        <name>substrate</name>
    </ligand>
</feature>
<comment type="cofactor">
    <cofactor evidence="11">
        <name>Mg(2+)</name>
        <dbReference type="ChEBI" id="CHEBI:18420"/>
    </cofactor>
</comment>
<keyword evidence="3 11" id="KW-0004">4Fe-4S</keyword>
<dbReference type="Proteomes" id="UP000657006">
    <property type="component" value="Unassembled WGS sequence"/>
</dbReference>
<evidence type="ECO:0000256" key="11">
    <source>
        <dbReference type="HAMAP-Rule" id="MF_00917"/>
    </source>
</evidence>
<dbReference type="InterPro" id="IPR038418">
    <property type="entry name" value="6-PTP_synth/QueD_sf"/>
</dbReference>
<dbReference type="RefSeq" id="WP_249289649.1">
    <property type="nucleotide sequence ID" value="NZ_JACRSQ010000009.1"/>
</dbReference>
<comment type="subunit">
    <text evidence="11">Homodimer.</text>
</comment>
<dbReference type="PANTHER" id="PTHR42836">
    <property type="entry name" value="7-CARBOXY-7-DEAZAGUANINE SYNTHASE"/>
    <property type="match status" value="1"/>
</dbReference>
<dbReference type="GO" id="GO:0051539">
    <property type="term" value="F:4 iron, 4 sulfur cluster binding"/>
    <property type="evidence" value="ECO:0007669"/>
    <property type="project" value="UniProtKB-UniRule"/>
</dbReference>
<comment type="caution">
    <text evidence="13">The sequence shown here is derived from an EMBL/GenBank/DDBJ whole genome shotgun (WGS) entry which is preliminary data.</text>
</comment>
<accession>A0A926DTF8</accession>
<comment type="similarity">
    <text evidence="11">Belongs to the radical SAM superfamily. 7-carboxy-7-deazaguanine synthase family.</text>
</comment>
<dbReference type="Gene3D" id="3.20.20.70">
    <property type="entry name" value="Aldolase class I"/>
    <property type="match status" value="1"/>
</dbReference>
<evidence type="ECO:0000256" key="7">
    <source>
        <dbReference type="ARBA" id="ARBA00023004"/>
    </source>
</evidence>
<keyword evidence="6 11" id="KW-0460">Magnesium</keyword>
<comment type="pathway">
    <text evidence="1 11">Purine metabolism; 7-cyano-7-deazaguanine biosynthesis.</text>
</comment>
<dbReference type="AlphaFoldDB" id="A0A926DTF8"/>
<dbReference type="SUPFAM" id="SSF55620">
    <property type="entry name" value="Tetrahydrobiopterin biosynthesis enzymes-like"/>
    <property type="match status" value="1"/>
</dbReference>
<comment type="catalytic activity">
    <reaction evidence="11">
        <text>6-carboxy-5,6,7,8-tetrahydropterin + H(+) = 7-carboxy-7-carbaguanine + NH4(+)</text>
        <dbReference type="Rhea" id="RHEA:27974"/>
        <dbReference type="ChEBI" id="CHEBI:15378"/>
        <dbReference type="ChEBI" id="CHEBI:28938"/>
        <dbReference type="ChEBI" id="CHEBI:61032"/>
        <dbReference type="ChEBI" id="CHEBI:61036"/>
        <dbReference type="EC" id="4.3.99.3"/>
    </reaction>
</comment>
<keyword evidence="7 11" id="KW-0408">Iron</keyword>
<evidence type="ECO:0000256" key="3">
    <source>
        <dbReference type="ARBA" id="ARBA00022485"/>
    </source>
</evidence>
<feature type="binding site" evidence="11">
    <location>
        <begin position="171"/>
        <end position="173"/>
    </location>
    <ligand>
        <name>substrate</name>
    </ligand>
</feature>
<evidence type="ECO:0000256" key="6">
    <source>
        <dbReference type="ARBA" id="ARBA00022842"/>
    </source>
</evidence>
<feature type="binding site" evidence="11">
    <location>
        <begin position="284"/>
        <end position="286"/>
    </location>
    <ligand>
        <name>S-adenosyl-L-methionine</name>
        <dbReference type="ChEBI" id="CHEBI:59789"/>
    </ligand>
</feature>
<evidence type="ECO:0000256" key="4">
    <source>
        <dbReference type="ARBA" id="ARBA00022691"/>
    </source>
</evidence>
<comment type="cofactor">
    <cofactor evidence="11">
        <name>[4Fe-4S] cluster</name>
        <dbReference type="ChEBI" id="CHEBI:49883"/>
    </cofactor>
    <text evidence="11">Binds 1 [4Fe-4S] cluster. The cluster is coordinated with 3 cysteines and an exchangeable S-adenosyl-L-methionine.</text>
</comment>
<keyword evidence="4 11" id="KW-0949">S-adenosyl-L-methionine</keyword>
<dbReference type="SUPFAM" id="SSF102114">
    <property type="entry name" value="Radical SAM enzymes"/>
    <property type="match status" value="1"/>
</dbReference>
<feature type="binding site" evidence="11">
    <location>
        <position position="236"/>
    </location>
    <ligand>
        <name>substrate</name>
    </ligand>
</feature>
<comment type="caution">
    <text evidence="11">Lacks conserved residue(s) required for the propagation of feature annotation.</text>
</comment>
<feature type="binding site" evidence="11">
    <location>
        <position position="194"/>
    </location>
    <ligand>
        <name>[4Fe-4S] cluster</name>
        <dbReference type="ChEBI" id="CHEBI:49883"/>
        <note>4Fe-4S-S-AdoMet</note>
    </ligand>
</feature>
<dbReference type="InterPro" id="IPR007115">
    <property type="entry name" value="6-PTP_synth/QueD"/>
</dbReference>
<dbReference type="GO" id="GO:1904047">
    <property type="term" value="F:S-adenosyl-L-methionine binding"/>
    <property type="evidence" value="ECO:0007669"/>
    <property type="project" value="UniProtKB-UniRule"/>
</dbReference>
<dbReference type="GO" id="GO:0070497">
    <property type="term" value="F:6-carboxytetrahydropterin synthase activity"/>
    <property type="evidence" value="ECO:0007669"/>
    <property type="project" value="UniProtKB-EC"/>
</dbReference>
<keyword evidence="8 11" id="KW-0411">Iron-sulfur</keyword>
<dbReference type="InterPro" id="IPR058240">
    <property type="entry name" value="rSAM_sf"/>
</dbReference>
<reference evidence="13" key="1">
    <citation type="submission" date="2020-08" db="EMBL/GenBank/DDBJ databases">
        <title>Genome public.</title>
        <authorList>
            <person name="Liu C."/>
            <person name="Sun Q."/>
        </authorList>
    </citation>
    <scope>NUCLEOTIDE SEQUENCE</scope>
    <source>
        <strain evidence="13">NSJ-32</strain>
    </source>
</reference>
<dbReference type="Pfam" id="PF01242">
    <property type="entry name" value="PTPS"/>
    <property type="match status" value="1"/>
</dbReference>
<dbReference type="InterPro" id="IPR024924">
    <property type="entry name" value="7-CO-7-deazaguanine_synth-like"/>
</dbReference>
<dbReference type="EC" id="4.3.99.3" evidence="11"/>
<feature type="binding site" evidence="11">
    <location>
        <position position="190"/>
    </location>
    <ligand>
        <name>[4Fe-4S] cluster</name>
        <dbReference type="ChEBI" id="CHEBI:49883"/>
        <note>4Fe-4S-S-AdoMet</note>
    </ligand>
</feature>
<evidence type="ECO:0000256" key="2">
    <source>
        <dbReference type="ARBA" id="ARBA00008900"/>
    </source>
</evidence>
<dbReference type="EMBL" id="JACRSQ010000009">
    <property type="protein sequence ID" value="MBC8543477.1"/>
    <property type="molecule type" value="Genomic_DNA"/>
</dbReference>
<dbReference type="InterPro" id="IPR013785">
    <property type="entry name" value="Aldolase_TIM"/>
</dbReference>
<dbReference type="GO" id="GO:0016840">
    <property type="term" value="F:carbon-nitrogen lyase activity"/>
    <property type="evidence" value="ECO:0007669"/>
    <property type="project" value="UniProtKB-UniRule"/>
</dbReference>
<evidence type="ECO:0000256" key="1">
    <source>
        <dbReference type="ARBA" id="ARBA00005061"/>
    </source>
</evidence>
<name>A0A926DTF8_9FIRM</name>
<comment type="similarity">
    <text evidence="2">Belongs to the PTPS family. QueD subfamily.</text>
</comment>
<keyword evidence="14" id="KW-1185">Reference proteome</keyword>
<evidence type="ECO:0000256" key="10">
    <source>
        <dbReference type="ARBA" id="ARBA00048807"/>
    </source>
</evidence>
<keyword evidence="11" id="KW-0671">Queuosine biosynthesis</keyword>
<comment type="catalytic activity">
    <reaction evidence="10">
        <text>7,8-dihydroneopterin 3'-triphosphate + H2O = 6-carboxy-5,6,7,8-tetrahydropterin + triphosphate + acetaldehyde + 2 H(+)</text>
        <dbReference type="Rhea" id="RHEA:27966"/>
        <dbReference type="ChEBI" id="CHEBI:15343"/>
        <dbReference type="ChEBI" id="CHEBI:15377"/>
        <dbReference type="ChEBI" id="CHEBI:15378"/>
        <dbReference type="ChEBI" id="CHEBI:18036"/>
        <dbReference type="ChEBI" id="CHEBI:58462"/>
        <dbReference type="ChEBI" id="CHEBI:61032"/>
        <dbReference type="EC" id="4.1.2.50"/>
    </reaction>
</comment>
<dbReference type="Gene3D" id="3.30.479.10">
    <property type="entry name" value="6-pyruvoyl tetrahydropterin synthase/QueD"/>
    <property type="match status" value="1"/>
</dbReference>
<dbReference type="PANTHER" id="PTHR42836:SF1">
    <property type="entry name" value="7-CARBOXY-7-DEAZAGUANINE SYNTHASE"/>
    <property type="match status" value="1"/>
</dbReference>
<sequence>MVQIAKEFEFEAAHQLESHDGQCANIHGHSYRLRVTLKGSPREQEDAKEGFVIDFKELKQRVKAAFLDEWDHAFLAKGTEAILPQMKSQGLKIVELGFRATAENMCQHIAWLLYKQGLPVDSVRLYETRTSYAQVAMEDLLRQGGPSCYNRPKPVCLDEKLPVSEIFGPTIQGEGMAIGQKSLFLRMYGCDDHCSWCDSTYAWDGQEAPKHWSVEQIVQKIQDLGQSCGCRYITLTGGNPCIHEGAAMNSLITVLKKYGYHIGVETQGTRNPGWLREVDAVTISPKPPSSGNPTSAAAVLPLVRRLQQHRIPFSFKVVLFTEEDFDYMKQLYRQFPGPEYPWYVQPGNSNAKDTFELAQAVSRYEEICQRILQDPELSWVKPLPQLHTWLWGNERGV</sequence>
<feature type="binding site" evidence="11">
    <location>
        <begin position="196"/>
        <end position="198"/>
    </location>
    <ligand>
        <name>S-adenosyl-L-methionine</name>
        <dbReference type="ChEBI" id="CHEBI:59789"/>
    </ligand>
</feature>
<dbReference type="Pfam" id="PF04055">
    <property type="entry name" value="Radical_SAM"/>
    <property type="match status" value="1"/>
</dbReference>
<proteinExistence type="inferred from homology"/>
<dbReference type="PROSITE" id="PS51918">
    <property type="entry name" value="RADICAL_SAM"/>
    <property type="match status" value="1"/>
</dbReference>
<dbReference type="InterPro" id="IPR007197">
    <property type="entry name" value="rSAM"/>
</dbReference>
<dbReference type="NCBIfam" id="TIGR03365">
    <property type="entry name" value="Bsubt_queE"/>
    <property type="match status" value="1"/>
</dbReference>
<feature type="domain" description="Radical SAM core" evidence="12">
    <location>
        <begin position="177"/>
        <end position="377"/>
    </location>
</feature>
<evidence type="ECO:0000256" key="8">
    <source>
        <dbReference type="ARBA" id="ARBA00023014"/>
    </source>
</evidence>
<feature type="binding site" evidence="11">
    <location>
        <position position="197"/>
    </location>
    <ligand>
        <name>[4Fe-4S] cluster</name>
        <dbReference type="ChEBI" id="CHEBI:49883"/>
        <note>4Fe-4S-S-AdoMet</note>
    </ligand>
</feature>